<reference evidence="1" key="5">
    <citation type="submission" date="2025-09" db="UniProtKB">
        <authorList>
            <consortium name="Ensembl"/>
        </authorList>
    </citation>
    <scope>IDENTIFICATION</scope>
</reference>
<evidence type="ECO:0007829" key="3">
    <source>
        <dbReference type="PeptideAtlas" id="A0A994J4J5"/>
    </source>
</evidence>
<dbReference type="OpenTargets" id="ENSG00000179950"/>
<proteinExistence type="evidence at protein level"/>
<dbReference type="OrthoDB" id="20943at2759"/>
<reference evidence="1" key="4">
    <citation type="submission" date="2025-08" db="UniProtKB">
        <authorList>
            <consortium name="Ensembl"/>
        </authorList>
    </citation>
    <scope>IDENTIFICATION</scope>
</reference>
<keyword evidence="3 4" id="KW-1267">Proteomics identification</keyword>
<reference evidence="1 2" key="3">
    <citation type="journal article" date="2006" name="Nature">
        <title>DNA sequence and analysis of human chromosome 8.</title>
        <authorList>
            <person name="Nusbaum C."/>
            <person name="Mikkelsen T.S."/>
            <person name="Zody M.C."/>
            <person name="Asakawa S."/>
            <person name="Taudien S."/>
            <person name="Garber M."/>
            <person name="Kodira C.D."/>
            <person name="Schueler M.G."/>
            <person name="Shimizu A."/>
            <person name="Whittaker C.A."/>
            <person name="Chang J.L."/>
            <person name="Cuomo C.A."/>
            <person name="Dewar K."/>
            <person name="FitzGerald M.G."/>
            <person name="Yang X."/>
            <person name="Allen N.R."/>
            <person name="Anderson S."/>
            <person name="Asakawa T."/>
            <person name="Blechschmidt K."/>
            <person name="Bloom T."/>
            <person name="Borowsky M.L."/>
            <person name="Butler J."/>
            <person name="Cook A."/>
            <person name="Corum B."/>
            <person name="DeArellano K."/>
            <person name="DeCaprio D."/>
            <person name="Dooley K.T."/>
            <person name="Dorris L.III."/>
            <person name="Engels R."/>
            <person name="Glockner G."/>
            <person name="Hafez N."/>
            <person name="Hagopian D.S."/>
            <person name="Hall J.L."/>
            <person name="Ishikawa S.K."/>
            <person name="Jaffe D.B."/>
            <person name="Kamat A."/>
            <person name="Kudoh J."/>
            <person name="Lehmann R."/>
            <person name="Lokitsang T."/>
            <person name="Macdonald P."/>
            <person name="Major J.E."/>
            <person name="Matthews C.D."/>
            <person name="Mauceli E."/>
            <person name="Menzel U."/>
            <person name="Mihalev A.H."/>
            <person name="Minoshima S."/>
            <person name="Murayama Y."/>
            <person name="Naylor J.W."/>
            <person name="Nicol R."/>
            <person name="Nguyen C."/>
            <person name="O'Leary S.B."/>
            <person name="O'Neill K."/>
            <person name="Parker S.C."/>
            <person name="Polley A."/>
            <person name="Raymond C.K."/>
            <person name="Reichwald K."/>
            <person name="Rodriguez J."/>
            <person name="Sasaki T."/>
            <person name="Schilhabel M."/>
            <person name="Siddiqui R."/>
            <person name="Smith C.L."/>
            <person name="Sneddon T.P."/>
            <person name="Talamas J.A."/>
            <person name="Tenzin P."/>
            <person name="Topham K."/>
            <person name="Venkataraman V."/>
            <person name="Wen G."/>
            <person name="Yamazaki S."/>
            <person name="Young S.K."/>
            <person name="Zeng Q."/>
            <person name="Zimmer A.R."/>
            <person name="Rosenthal A."/>
            <person name="Birren B.W."/>
            <person name="Platzer M."/>
            <person name="Shimizu N."/>
            <person name="Lander E.S."/>
        </authorList>
    </citation>
    <scope>NUCLEOTIDE SEQUENCE [LARGE SCALE GENOMIC DNA]</scope>
</reference>
<dbReference type="Ensembl" id="ENST00000703852.1">
    <property type="protein sequence ID" value="ENSP00000515504.1"/>
    <property type="gene ID" value="ENSG00000179950.16"/>
</dbReference>
<dbReference type="Ensembl" id="ENST00000703852.1">
    <property type="protein sequence ID" value="ENSP00000515504.1"/>
    <property type="gene ID" value="ENSG00000179950.15"/>
</dbReference>
<dbReference type="HGNC" id="HGNC:17042">
    <property type="gene designation" value="PUF60"/>
</dbReference>
<accession>A0A994J4J5</accession>
<dbReference type="AlphaFoldDB" id="A0A994J4J5"/>
<gene>
    <name evidence="1" type="primary">PUF60</name>
</gene>
<dbReference type="EMBL" id="AC234917">
    <property type="status" value="NOT_ANNOTATED_CDS"/>
    <property type="molecule type" value="Genomic_DNA"/>
</dbReference>
<dbReference type="EMBL" id="AC105219">
    <property type="status" value="NOT_ANNOTATED_CDS"/>
    <property type="molecule type" value="Genomic_DNA"/>
</dbReference>
<reference evidence="1 2" key="2">
    <citation type="journal article" date="2004" name="Nature">
        <title>Finishing the euchromatic sequence of the human genome.</title>
        <authorList>
            <consortium name="International Human Genome Sequencing Consortium"/>
        </authorList>
    </citation>
    <scope>NUCLEOTIDE SEQUENCE [LARGE SCALE GENOMIC DNA]</scope>
</reference>
<name>A0A994J4J5_HUMAN</name>
<evidence type="ECO:0000313" key="2">
    <source>
        <dbReference type="Proteomes" id="UP000005640"/>
    </source>
</evidence>
<protein>
    <submittedName>
        <fullName evidence="1">Poly(U) binding splicing factor 60</fullName>
    </submittedName>
</protein>
<evidence type="ECO:0007829" key="4">
    <source>
        <dbReference type="ProteomicsDB" id="A0A994J4J5"/>
    </source>
</evidence>
<reference evidence="1 2" key="1">
    <citation type="journal article" date="2001" name="Nature">
        <title>Initial sequencing and analysis of the human genome.</title>
        <authorList>
            <consortium name="International Human Genome Sequencing Consortium"/>
            <person name="Lander E.S."/>
            <person name="Linton L.M."/>
            <person name="Birren B."/>
            <person name="Nusbaum C."/>
            <person name="Zody M.C."/>
            <person name="Baldwin J."/>
            <person name="Devon K."/>
            <person name="Dewar K."/>
            <person name="Doyle M."/>
            <person name="FitzHugh W."/>
            <person name="Funke R."/>
            <person name="Gage D."/>
            <person name="Harris K."/>
            <person name="Heaford A."/>
            <person name="Howland J."/>
            <person name="Kann L."/>
            <person name="Lehoczky J."/>
            <person name="LeVine R."/>
            <person name="McEwan P."/>
            <person name="McKernan K."/>
            <person name="Meldrim J."/>
            <person name="Mesirov J.P."/>
            <person name="Miranda C."/>
            <person name="Morris W."/>
            <person name="Naylor J."/>
            <person name="Raymond C."/>
            <person name="Rosetti M."/>
            <person name="Santos R."/>
            <person name="Sheridan A."/>
            <person name="Sougnez C."/>
            <person name="Stange-Thomann N."/>
            <person name="Stojanovic N."/>
            <person name="Subramanian A."/>
            <person name="Wyman D."/>
            <person name="Rogers J."/>
            <person name="Sulston J."/>
            <person name="Ainscough R."/>
            <person name="Beck S."/>
            <person name="Bentley D."/>
            <person name="Burton J."/>
            <person name="Clee C."/>
            <person name="Carter N."/>
            <person name="Coulson A."/>
            <person name="Deadman R."/>
            <person name="Deloukas P."/>
            <person name="Dunham A."/>
            <person name="Dunham I."/>
            <person name="Durbin R."/>
            <person name="French L."/>
            <person name="Grafham D."/>
            <person name="Gregory S."/>
            <person name="Hubbard T."/>
            <person name="Humphray S."/>
            <person name="Hunt A."/>
            <person name="Jones M."/>
            <person name="Lloyd C."/>
            <person name="McMurray A."/>
            <person name="Matthews L."/>
            <person name="Mercer S."/>
            <person name="Milne S."/>
            <person name="Mullikin J.C."/>
            <person name="Mungall A."/>
            <person name="Plumb R."/>
            <person name="Ross M."/>
            <person name="Shownkeen R."/>
            <person name="Sims S."/>
            <person name="Waterston R.H."/>
            <person name="Wilson R.K."/>
            <person name="Hillier L.W."/>
            <person name="McPherson J.D."/>
            <person name="Marra M.A."/>
            <person name="Mardis E.R."/>
            <person name="Fulton L.A."/>
            <person name="Chinwalla A.T."/>
            <person name="Pepin K.H."/>
            <person name="Gish W.R."/>
            <person name="Chissoe S.L."/>
            <person name="Wendl M.C."/>
            <person name="Delehaunty K.D."/>
            <person name="Miner T.L."/>
            <person name="Delehaunty A."/>
            <person name="Kramer J.B."/>
            <person name="Cook L.L."/>
            <person name="Fulton R.S."/>
            <person name="Johnson D.L."/>
            <person name="Minx P.J."/>
            <person name="Clifton S.W."/>
            <person name="Hawkins T."/>
            <person name="Branscomb E."/>
            <person name="Predki P."/>
            <person name="Richardson P."/>
            <person name="Wenning S."/>
            <person name="Slezak T."/>
            <person name="Doggett N."/>
            <person name="Cheng J.F."/>
            <person name="Olsen A."/>
            <person name="Lucas S."/>
            <person name="Elkin C."/>
            <person name="Uberbacher E."/>
            <person name="Frazier M."/>
            <person name="Gibbs R.A."/>
            <person name="Muzny D.M."/>
            <person name="Scherer S.E."/>
            <person name="Bouck J.B."/>
            <person name="Sodergren E.J."/>
            <person name="Worley K.C."/>
            <person name="Rives C.M."/>
            <person name="Gorrell J.H."/>
            <person name="Metzker M.L."/>
            <person name="Naylor S.L."/>
            <person name="Kucherlapati R.S."/>
            <person name="Nelson D.L."/>
            <person name="Weinstock G.M."/>
            <person name="Sakaki Y."/>
            <person name="Fujiyama A."/>
            <person name="Hattori M."/>
            <person name="Yada T."/>
            <person name="Toyoda A."/>
            <person name="Itoh T."/>
            <person name="Kawagoe C."/>
            <person name="Watanabe H."/>
            <person name="Totoki Y."/>
            <person name="Taylor T."/>
            <person name="Weissenbach J."/>
            <person name="Heilig R."/>
            <person name="Saurin W."/>
            <person name="Artiguenave F."/>
            <person name="Brottier P."/>
            <person name="Bruls T."/>
            <person name="Pelletier E."/>
            <person name="Robert C."/>
            <person name="Wincker P."/>
            <person name="Smith D.R."/>
            <person name="Doucette-Stamm L."/>
            <person name="Rubenfield M."/>
            <person name="Weinstock K."/>
            <person name="Lee H.M."/>
            <person name="Dubois J."/>
            <person name="Rosenthal A."/>
            <person name="Platzer M."/>
            <person name="Nyakatura G."/>
            <person name="Taudien S."/>
            <person name="Rump A."/>
            <person name="Yang H."/>
            <person name="Yu J."/>
            <person name="Wang J."/>
            <person name="Huang G."/>
            <person name="Gu J."/>
            <person name="Hood L."/>
            <person name="Rowen L."/>
            <person name="Madan A."/>
            <person name="Qin S."/>
            <person name="Davis R.W."/>
            <person name="Federspiel N.A."/>
            <person name="Abola A.P."/>
            <person name="Proctor M.J."/>
            <person name="Myers R.M."/>
            <person name="Schmutz J."/>
            <person name="Dickson M."/>
            <person name="Grimwood J."/>
            <person name="Cox D.R."/>
            <person name="Olson M.V."/>
            <person name="Kaul R."/>
            <person name="Raymond C."/>
            <person name="Shimizu N."/>
            <person name="Kawasaki K."/>
            <person name="Minoshima S."/>
            <person name="Evans G.A."/>
            <person name="Athanasiou M."/>
            <person name="Schultz R."/>
            <person name="Roe B.A."/>
            <person name="Chen F."/>
            <person name="Pan H."/>
            <person name="Ramser J."/>
            <person name="Lehrach H."/>
            <person name="Reinhardt R."/>
            <person name="McCombie W.R."/>
            <person name="de la Bastide M."/>
            <person name="Dedhia N."/>
            <person name="Blocker H."/>
            <person name="Hornischer K."/>
            <person name="Nordsiek G."/>
            <person name="Agarwala R."/>
            <person name="Aravind L."/>
            <person name="Bailey J.A."/>
            <person name="Bateman A."/>
            <person name="Batzoglou S."/>
            <person name="Birney E."/>
            <person name="Bork P."/>
            <person name="Brown D.G."/>
            <person name="Burge C.B."/>
            <person name="Cerutti L."/>
            <person name="Chen H.C."/>
            <person name="Church D."/>
            <person name="Clamp M."/>
            <person name="Copley R.R."/>
            <person name="Doerks T."/>
            <person name="Eddy S.R."/>
            <person name="Eichler E.E."/>
            <person name="Furey T.S."/>
            <person name="Galagan J."/>
            <person name="Gilbert J.G."/>
            <person name="Harmon C."/>
            <person name="Hayashizaki Y."/>
            <person name="Haussler D."/>
            <person name="Hermjakob H."/>
            <person name="Hokamp K."/>
            <person name="Jang W."/>
            <person name="Johnson L.S."/>
            <person name="Jones T.A."/>
            <person name="Kasif S."/>
            <person name="Kaspryzk A."/>
            <person name="Kennedy S."/>
            <person name="Kent W.J."/>
            <person name="Kitts P."/>
            <person name="Koonin E.V."/>
            <person name="Korf I."/>
            <person name="Kulp D."/>
            <person name="Lancet D."/>
            <person name="Lowe T.M."/>
            <person name="McLysaght A."/>
            <person name="Mikkelsen T."/>
            <person name="Moran J.V."/>
            <person name="Mulder N."/>
            <person name="Pollara V.J."/>
            <person name="Ponting C.P."/>
            <person name="Schuler G."/>
            <person name="Schultz J."/>
            <person name="Slater G."/>
            <person name="Smit A.F."/>
            <person name="Stupka E."/>
            <person name="Szustakowski J."/>
            <person name="Thierry-Mieg D."/>
            <person name="Thierry-Mieg J."/>
            <person name="Wagner L."/>
            <person name="Wallis J."/>
            <person name="Wheeler R."/>
            <person name="Williams A."/>
            <person name="Wolf Y.I."/>
            <person name="Wolfe K.H."/>
            <person name="Yang S.P."/>
            <person name="Yeh R.F."/>
            <person name="Collins F."/>
            <person name="Guyer M.S."/>
            <person name="Peterson J."/>
            <person name="Felsenfeld A."/>
            <person name="Wetterstrand K.A."/>
            <person name="Patrinos A."/>
            <person name="Morgan M.J."/>
            <person name="de Jong P."/>
            <person name="Catanese J.J."/>
            <person name="Osoegawa K."/>
            <person name="Shizuya H."/>
            <person name="Choi S."/>
            <person name="Chen Y.J."/>
        </authorList>
    </citation>
    <scope>NUCLEOTIDE SEQUENCE [LARGE SCALE GENOMIC DNA]</scope>
</reference>
<evidence type="ECO:0000313" key="1">
    <source>
        <dbReference type="Ensembl" id="ENSP00000515504.1"/>
    </source>
</evidence>
<dbReference type="GeneTree" id="ENSGT00940000155594"/>
<organism evidence="1 2">
    <name type="scientific">Homo sapiens</name>
    <name type="common">Human</name>
    <dbReference type="NCBI Taxonomy" id="9606"/>
    <lineage>
        <taxon>Eukaryota</taxon>
        <taxon>Metazoa</taxon>
        <taxon>Chordata</taxon>
        <taxon>Craniata</taxon>
        <taxon>Vertebrata</taxon>
        <taxon>Euteleostomi</taxon>
        <taxon>Mammalia</taxon>
        <taxon>Eutheria</taxon>
        <taxon>Euarchontoglires</taxon>
        <taxon>Primates</taxon>
        <taxon>Haplorrhini</taxon>
        <taxon>Catarrhini</taxon>
        <taxon>Hominidae</taxon>
        <taxon>Homo</taxon>
    </lineage>
</organism>
<keyword evidence="2" id="KW-1185">Reference proteome</keyword>
<dbReference type="Proteomes" id="UP000005640">
    <property type="component" value="Chromosome 8"/>
</dbReference>
<sequence length="36" mass="3435">MATATIALVNGQQGGGSEPAAAAAVVAAGDKWKPPQ</sequence>